<feature type="non-terminal residue" evidence="2">
    <location>
        <position position="1"/>
    </location>
</feature>
<accession>A0A8H4BFC2</accession>
<reference evidence="2 3" key="1">
    <citation type="submission" date="2019-09" db="EMBL/GenBank/DDBJ databases">
        <authorList>
            <consortium name="DOE Joint Genome Institute"/>
            <person name="Mondo S.J."/>
            <person name="Navarro-Mendoza M.I."/>
            <person name="Perez-Arques C."/>
            <person name="Panchal S."/>
            <person name="Nicolas F.E."/>
            <person name="Ganguly P."/>
            <person name="Pangilinan J."/>
            <person name="Grigoriev I."/>
            <person name="Heitman J."/>
            <person name="Sanya K."/>
            <person name="Garre V."/>
        </authorList>
    </citation>
    <scope>NUCLEOTIDE SEQUENCE [LARGE SCALE GENOMIC DNA]</scope>
    <source>
        <strain evidence="2 3">MU402</strain>
    </source>
</reference>
<proteinExistence type="predicted"/>
<gene>
    <name evidence="2" type="ORF">FB192DRAFT_1257662</name>
</gene>
<sequence length="83" mass="9202">PPPSSHVRIKAGESINASSTANKKELHGDSTHVKAFKIDFRFLTDMREEEYDIGIGECAINSSDSKAVKNEGKLIRELKETLD</sequence>
<dbReference type="AlphaFoldDB" id="A0A8H4BFC2"/>
<organism evidence="2 3">
    <name type="scientific">Mucor circinelloides f. lusitanicus</name>
    <name type="common">Mucor racemosus var. lusitanicus</name>
    <dbReference type="NCBI Taxonomy" id="29924"/>
    <lineage>
        <taxon>Eukaryota</taxon>
        <taxon>Fungi</taxon>
        <taxon>Fungi incertae sedis</taxon>
        <taxon>Mucoromycota</taxon>
        <taxon>Mucoromycotina</taxon>
        <taxon>Mucoromycetes</taxon>
        <taxon>Mucorales</taxon>
        <taxon>Mucorineae</taxon>
        <taxon>Mucoraceae</taxon>
        <taxon>Mucor</taxon>
    </lineage>
</organism>
<feature type="non-terminal residue" evidence="2">
    <location>
        <position position="83"/>
    </location>
</feature>
<feature type="region of interest" description="Disordered" evidence="1">
    <location>
        <begin position="1"/>
        <end position="26"/>
    </location>
</feature>
<evidence type="ECO:0000313" key="2">
    <source>
        <dbReference type="EMBL" id="KAF1801252.1"/>
    </source>
</evidence>
<evidence type="ECO:0000256" key="1">
    <source>
        <dbReference type="SAM" id="MobiDB-lite"/>
    </source>
</evidence>
<dbReference type="Proteomes" id="UP000469890">
    <property type="component" value="Unassembled WGS sequence"/>
</dbReference>
<dbReference type="EMBL" id="JAAECE010000005">
    <property type="protein sequence ID" value="KAF1801252.1"/>
    <property type="molecule type" value="Genomic_DNA"/>
</dbReference>
<protein>
    <submittedName>
        <fullName evidence="2">Uncharacterized protein</fullName>
    </submittedName>
</protein>
<name>A0A8H4BFC2_MUCCL</name>
<evidence type="ECO:0000313" key="3">
    <source>
        <dbReference type="Proteomes" id="UP000469890"/>
    </source>
</evidence>
<comment type="caution">
    <text evidence="2">The sequence shown here is derived from an EMBL/GenBank/DDBJ whole genome shotgun (WGS) entry which is preliminary data.</text>
</comment>